<protein>
    <recommendedName>
        <fullName evidence="5">Cep57 centrosome microtubule-binding domain-containing protein</fullName>
    </recommendedName>
</protein>
<evidence type="ECO:0000313" key="7">
    <source>
        <dbReference type="Proteomes" id="UP000199727"/>
    </source>
</evidence>
<organism evidence="6 7">
    <name type="scientific">Cryptococcus neoformans Tu259-1</name>
    <dbReference type="NCBI Taxonomy" id="1230072"/>
    <lineage>
        <taxon>Eukaryota</taxon>
        <taxon>Fungi</taxon>
        <taxon>Dikarya</taxon>
        <taxon>Basidiomycota</taxon>
        <taxon>Agaricomycotina</taxon>
        <taxon>Tremellomycetes</taxon>
        <taxon>Tremellales</taxon>
        <taxon>Cryptococcaceae</taxon>
        <taxon>Cryptococcus</taxon>
        <taxon>Cryptococcus neoformans species complex</taxon>
    </lineage>
</organism>
<dbReference type="GO" id="GO:0008017">
    <property type="term" value="F:microtubule binding"/>
    <property type="evidence" value="ECO:0007669"/>
    <property type="project" value="InterPro"/>
</dbReference>
<feature type="region of interest" description="Disordered" evidence="4">
    <location>
        <begin position="358"/>
        <end position="385"/>
    </location>
</feature>
<feature type="coiled-coil region" evidence="3">
    <location>
        <begin position="433"/>
        <end position="490"/>
    </location>
</feature>
<proteinExistence type="predicted"/>
<dbReference type="GO" id="GO:0005737">
    <property type="term" value="C:cytoplasm"/>
    <property type="evidence" value="ECO:0007669"/>
    <property type="project" value="UniProtKB-SubCell"/>
</dbReference>
<keyword evidence="2" id="KW-0963">Cytoplasm</keyword>
<comment type="subcellular location">
    <subcellularLocation>
        <location evidence="1">Cytoplasm</location>
    </subcellularLocation>
</comment>
<sequence length="779" mass="86027">MDPLPIPPSYYDLERRHLEHTIDHDLHSLSLSSLHTSASSSSSSPFHPHDYSHSFISSSSDPSLEYPRAQCSGVSAQPTQDVGHGHSYGPSGTPRAARRTNPHPDNFGGGPSTSTGISPVSTAGHHASAITLGTGAFKGRIPETNSGDHDDEGFDPERSLGRLVGELGRIIGNEKLPTIPNSPFRPRSLSPFPPAVNQTVDPSFTLTQCNNRLNPQRNGGKTRPKSNNVLHEQAQESGEQSRRKPLGPSTSYNISRTPRKITGKGKVDRLRMLQNEGKKATSAPVRKNPDASANVTGMSALMATPAKGLIFDSLKSNGDIGGEPAVNIPHTLATLHARLRALEMESSVSRRRVKELEAEAEKANQEVDAARRNGEKKTRKSENEKSALEALVGSLRADLARITLELEQHKALVVELRHANLSNHQDGGHSFSDLSINHEIAALRREIERLTEEVGRLGCIVAEGIEVQRRTREENTMNMEKAEMERLVKKVMEETSDFQRVKADMEKRKAAVDQLDKHETPIHIPLDSADAIFASIPESQEAKMVIAHNKSHPSPKAFSLSHAKQYGHVQPSSLVSKKSSTPSTPPGHKQEREESSRSRRTKPRSSSKAMDRSPHSPFPSIVGEDLEREFFSPLPKENERMNQNAEITQATDEMDPGKLPPQTVLARVIAELEGDFQHYKMVYSELADQYKLLDPASVSAKRHVLADHLREVIDLLELKAGQISDLYDLLAFKDKPIHAGGRRIDGRKAKSVDDVMRMVKASLGHEVWQRLYIDLKKEE</sequence>
<feature type="compositionally biased region" description="Low complexity" evidence="4">
    <location>
        <begin position="571"/>
        <end position="582"/>
    </location>
</feature>
<evidence type="ECO:0000313" key="6">
    <source>
        <dbReference type="EMBL" id="OXG25891.1"/>
    </source>
</evidence>
<evidence type="ECO:0000256" key="1">
    <source>
        <dbReference type="ARBA" id="ARBA00004496"/>
    </source>
</evidence>
<evidence type="ECO:0000256" key="3">
    <source>
        <dbReference type="SAM" id="Coils"/>
    </source>
</evidence>
<dbReference type="EMBL" id="AMKT01000027">
    <property type="protein sequence ID" value="OXG25891.1"/>
    <property type="molecule type" value="Genomic_DNA"/>
</dbReference>
<feature type="compositionally biased region" description="Polar residues" evidence="4">
    <location>
        <begin position="196"/>
        <end position="238"/>
    </location>
</feature>
<accession>A0A854QHK0</accession>
<evidence type="ECO:0000256" key="4">
    <source>
        <dbReference type="SAM" id="MobiDB-lite"/>
    </source>
</evidence>
<dbReference type="AlphaFoldDB" id="A0A854QHK0"/>
<feature type="region of interest" description="Disordered" evidence="4">
    <location>
        <begin position="55"/>
        <end position="159"/>
    </location>
</feature>
<evidence type="ECO:0000259" key="5">
    <source>
        <dbReference type="Pfam" id="PF06657"/>
    </source>
</evidence>
<gene>
    <name evidence="6" type="ORF">C361_01851</name>
</gene>
<feature type="region of interest" description="Disordered" evidence="4">
    <location>
        <begin position="565"/>
        <end position="624"/>
    </location>
</feature>
<feature type="compositionally biased region" description="Low complexity" evidence="4">
    <location>
        <begin position="181"/>
        <end position="190"/>
    </location>
</feature>
<evidence type="ECO:0000256" key="2">
    <source>
        <dbReference type="ARBA" id="ARBA00022490"/>
    </source>
</evidence>
<feature type="compositionally biased region" description="Low complexity" evidence="4">
    <location>
        <begin position="112"/>
        <end position="122"/>
    </location>
</feature>
<dbReference type="Proteomes" id="UP000199727">
    <property type="component" value="Unassembled WGS sequence"/>
</dbReference>
<reference evidence="6 7" key="1">
    <citation type="submission" date="2017-06" db="EMBL/GenBank/DDBJ databases">
        <title>Global population genomics of the pathogenic fungus Cryptococcus neoformans var. grubii.</title>
        <authorList>
            <person name="Cuomo C."/>
            <person name="Litvintseva A."/>
            <person name="Chen Y."/>
            <person name="Young S."/>
            <person name="Zeng Q."/>
            <person name="Chapman S."/>
            <person name="Gujja S."/>
            <person name="Saif S."/>
            <person name="Birren B."/>
        </authorList>
    </citation>
    <scope>NUCLEOTIDE SEQUENCE [LARGE SCALE GENOMIC DNA]</scope>
    <source>
        <strain evidence="6 7">Tu259-1</strain>
    </source>
</reference>
<dbReference type="Pfam" id="PF06657">
    <property type="entry name" value="Cep57_MT_bd"/>
    <property type="match status" value="1"/>
</dbReference>
<feature type="region of interest" description="Disordered" evidence="4">
    <location>
        <begin position="174"/>
        <end position="265"/>
    </location>
</feature>
<dbReference type="InterPro" id="IPR024957">
    <property type="entry name" value="Cep57_MT-bd_dom"/>
</dbReference>
<keyword evidence="3" id="KW-0175">Coiled coil</keyword>
<comment type="caution">
    <text evidence="6">The sequence shown here is derived from an EMBL/GenBank/DDBJ whole genome shotgun (WGS) entry which is preliminary data.</text>
</comment>
<dbReference type="OrthoDB" id="76453at2759"/>
<feature type="compositionally biased region" description="Basic and acidic residues" evidence="4">
    <location>
        <begin position="588"/>
        <end position="597"/>
    </location>
</feature>
<feature type="domain" description="Cep57 centrosome microtubule-binding" evidence="5">
    <location>
        <begin position="658"/>
        <end position="729"/>
    </location>
</feature>
<name>A0A854QHK0_CRYNE</name>